<name>A0A6J7WFK6_9CAUD</name>
<protein>
    <submittedName>
        <fullName evidence="1">Uncharacterized protein</fullName>
    </submittedName>
</protein>
<sequence>MNNQVFDENKEAGITRFWHFNDETGQATIQTQQDVTAVVEANKADFNKVDERASWKGEWHHVASIPEAVYYQLKAEGKLDDQAYMKRWLNDPDNRFFRTRPGKV</sequence>
<accession>A0A6J7WFK6</accession>
<dbReference type="EMBL" id="LR798234">
    <property type="protein sequence ID" value="CAB5212442.1"/>
    <property type="molecule type" value="Genomic_DNA"/>
</dbReference>
<proteinExistence type="predicted"/>
<gene>
    <name evidence="1" type="ORF">UFOVP189_11</name>
</gene>
<organism evidence="1">
    <name type="scientific">uncultured Caudovirales phage</name>
    <dbReference type="NCBI Taxonomy" id="2100421"/>
    <lineage>
        <taxon>Viruses</taxon>
        <taxon>Duplodnaviria</taxon>
        <taxon>Heunggongvirae</taxon>
        <taxon>Uroviricota</taxon>
        <taxon>Caudoviricetes</taxon>
        <taxon>Peduoviridae</taxon>
        <taxon>Maltschvirus</taxon>
        <taxon>Maltschvirus maltsch</taxon>
    </lineage>
</organism>
<reference evidence="1" key="1">
    <citation type="submission" date="2020-05" db="EMBL/GenBank/DDBJ databases">
        <authorList>
            <person name="Chiriac C."/>
            <person name="Salcher M."/>
            <person name="Ghai R."/>
            <person name="Kavagutti S V."/>
        </authorList>
    </citation>
    <scope>NUCLEOTIDE SEQUENCE</scope>
</reference>
<evidence type="ECO:0000313" key="1">
    <source>
        <dbReference type="EMBL" id="CAB5212442.1"/>
    </source>
</evidence>